<protein>
    <submittedName>
        <fullName evidence="2">Uncharacterized protein</fullName>
    </submittedName>
</protein>
<proteinExistence type="predicted"/>
<name>A0AAD1X6Q4_EUPCR</name>
<evidence type="ECO:0000313" key="2">
    <source>
        <dbReference type="EMBL" id="CAI2360872.1"/>
    </source>
</evidence>
<feature type="compositionally biased region" description="Basic and acidic residues" evidence="1">
    <location>
        <begin position="112"/>
        <end position="123"/>
    </location>
</feature>
<dbReference type="Proteomes" id="UP001295684">
    <property type="component" value="Unassembled WGS sequence"/>
</dbReference>
<organism evidence="2 3">
    <name type="scientific">Euplotes crassus</name>
    <dbReference type="NCBI Taxonomy" id="5936"/>
    <lineage>
        <taxon>Eukaryota</taxon>
        <taxon>Sar</taxon>
        <taxon>Alveolata</taxon>
        <taxon>Ciliophora</taxon>
        <taxon>Intramacronucleata</taxon>
        <taxon>Spirotrichea</taxon>
        <taxon>Hypotrichia</taxon>
        <taxon>Euplotida</taxon>
        <taxon>Euplotidae</taxon>
        <taxon>Moneuplotes</taxon>
    </lineage>
</organism>
<feature type="region of interest" description="Disordered" evidence="1">
    <location>
        <begin position="1"/>
        <end position="126"/>
    </location>
</feature>
<sequence>MIGDLSSDEETPQEVSVRDSANFFEKFSKGRTSNGTPEFRRKQRKEVRSQFSEQKEILDNSRGRPRTIRNLFSKKKSERRQNAPQSEERTKNIFPHHRNQRRVVTIGDSSSDEEKKSKNESLKRSSISRHSLEFANIGAKEGVVQSIPLDVATLANFAEAKIKSQKLSGKEKSDSQESDAMARRKNLNIFKKGQSSKTKGKQISEIFKKKVPIAQNQEIGDRLKIFSGRSMKQNIESIEEQNEEFVSHVDEENIAEDYIDAYYVYLSLIDNMTFEVINSTFHNIRLESKYGAAREEILDSAMTSLLSEIVKESYQYCAEEQECKNREEKLLQIKQKALLQQKQEEELRLKRKQQEEKIKFEHSFSLVFDNMVKTFTRDLAERCIYDEKRLQKKEFNIAAHHERDFIVYCTVRDLLKEIGQECIDEFAIKSKAKKNLDQDLDRIGEEIIDKVVMDQVYATVFDVIKSSSDSEARACNDLLVTETLQKCVEGVVLESVLPIEIHNQVLESVSNSIVQEIASSAIVEFKHNKKTDILDSISQEISDKITDSCATKLLVAVSHECLNQTKAVEKLNKLEALIGSEELSYNYSYYINGLRNGNQNIITQLADLDICEIAQELMTKPQESILEQAIHHLTIEAAKECMKEAKRLRNINRIKPKIHTPKYAVIGEDYLKNRSRSKKFQLDELNQNITIIRDELIDSQIMLILSEMIIEALKQEDLDEDQVEEDEVKIEAIPSNRVSNLFQPEYESDSFDELDSDIEAPSIQYDYSPEYKIYRADPSPIKIPALEEDTGYQFVSKQRLKEKLEEDLQVDSEVNEDPSLGISQHLGDFYIDTTKVKDTMGDTGKVLFKDLRPDLKEPEEENYEILRKGSGMPCEPEICAVPITDPSSNIPHVDPPVRRVQRQVDAMCINCDEFIPARNLELHSQHCTGSPRRQARTQRNFVDDDLDLTEFLNHDTGEETIPRINQRLYKIMKTLKRKETESVGSSFHREMLDRSSLSNTFSARMGYTSETTFVHSLALLCKEIMVNNIDLDKLDHSGSKLLELVQVFESEHSGSDANESVLIIAQTLLQIFESKRSVVANSFQAISYQGGDSFMSDEYGRFSEEEELGPTSQSLRAPDFDVFDSTEIPIHSPDDDYELIRQEKEIEKWKSIYDEMSRRLKESKLDPHKTSSW</sequence>
<feature type="compositionally biased region" description="Basic and acidic residues" evidence="1">
    <location>
        <begin position="53"/>
        <end position="62"/>
    </location>
</feature>
<accession>A0AAD1X6Q4</accession>
<feature type="compositionally biased region" description="Acidic residues" evidence="1">
    <location>
        <begin position="1"/>
        <end position="12"/>
    </location>
</feature>
<dbReference type="AlphaFoldDB" id="A0AAD1X6Q4"/>
<comment type="caution">
    <text evidence="2">The sequence shown here is derived from an EMBL/GenBank/DDBJ whole genome shotgun (WGS) entry which is preliminary data.</text>
</comment>
<evidence type="ECO:0000256" key="1">
    <source>
        <dbReference type="SAM" id="MobiDB-lite"/>
    </source>
</evidence>
<reference evidence="2" key="1">
    <citation type="submission" date="2023-07" db="EMBL/GenBank/DDBJ databases">
        <authorList>
            <consortium name="AG Swart"/>
            <person name="Singh M."/>
            <person name="Singh A."/>
            <person name="Seah K."/>
            <person name="Emmerich C."/>
        </authorList>
    </citation>
    <scope>NUCLEOTIDE SEQUENCE</scope>
    <source>
        <strain evidence="2">DP1</strain>
    </source>
</reference>
<feature type="compositionally biased region" description="Basic residues" evidence="1">
    <location>
        <begin position="63"/>
        <end position="78"/>
    </location>
</feature>
<gene>
    <name evidence="2" type="ORF">ECRASSUSDP1_LOCUS2179</name>
</gene>
<dbReference type="EMBL" id="CAMPGE010002066">
    <property type="protein sequence ID" value="CAI2360872.1"/>
    <property type="molecule type" value="Genomic_DNA"/>
</dbReference>
<evidence type="ECO:0000313" key="3">
    <source>
        <dbReference type="Proteomes" id="UP001295684"/>
    </source>
</evidence>
<keyword evidence="3" id="KW-1185">Reference proteome</keyword>